<evidence type="ECO:0000259" key="2">
    <source>
        <dbReference type="SMART" id="SM01017"/>
    </source>
</evidence>
<name>H3C6M7_TETNG</name>
<evidence type="ECO:0000313" key="4">
    <source>
        <dbReference type="Proteomes" id="UP000007303"/>
    </source>
</evidence>
<dbReference type="InParanoid" id="H3C6M7"/>
<dbReference type="GO" id="GO:0015031">
    <property type="term" value="P:protein transport"/>
    <property type="evidence" value="ECO:0007669"/>
    <property type="project" value="TreeGrafter"/>
</dbReference>
<dbReference type="Pfam" id="PF00339">
    <property type="entry name" value="Arrestin_N"/>
    <property type="match status" value="2"/>
</dbReference>
<evidence type="ECO:0000256" key="1">
    <source>
        <dbReference type="ARBA" id="ARBA00005298"/>
    </source>
</evidence>
<dbReference type="PANTHER" id="PTHR11188">
    <property type="entry name" value="ARRESTIN DOMAIN CONTAINING PROTEIN"/>
    <property type="match status" value="1"/>
</dbReference>
<dbReference type="GO" id="GO:0007399">
    <property type="term" value="P:nervous system development"/>
    <property type="evidence" value="ECO:0007669"/>
    <property type="project" value="UniProtKB-ARBA"/>
</dbReference>
<accession>H3C6M7</accession>
<dbReference type="GO" id="GO:0005886">
    <property type="term" value="C:plasma membrane"/>
    <property type="evidence" value="ECO:0007669"/>
    <property type="project" value="TreeGrafter"/>
</dbReference>
<dbReference type="PANTHER" id="PTHR11188:SF135">
    <property type="entry name" value="ARRESTIN DOMAIN CONTAINING 3-LIKE-RELATED"/>
    <property type="match status" value="1"/>
</dbReference>
<dbReference type="InterPro" id="IPR011022">
    <property type="entry name" value="Arrestin_C-like"/>
</dbReference>
<dbReference type="GO" id="GO:0005737">
    <property type="term" value="C:cytoplasm"/>
    <property type="evidence" value="ECO:0007669"/>
    <property type="project" value="TreeGrafter"/>
</dbReference>
<feature type="domain" description="Arrestin C-terminal-like" evidence="2">
    <location>
        <begin position="205"/>
        <end position="317"/>
    </location>
</feature>
<reference evidence="3" key="2">
    <citation type="submission" date="2025-08" db="UniProtKB">
        <authorList>
            <consortium name="Ensembl"/>
        </authorList>
    </citation>
    <scope>IDENTIFICATION</scope>
</reference>
<dbReference type="STRING" id="99883.ENSTNIP00000003898"/>
<comment type="similarity">
    <text evidence="1">Belongs to the arrestin family.</text>
</comment>
<dbReference type="InterPro" id="IPR011021">
    <property type="entry name" value="Arrestin-like_N"/>
</dbReference>
<dbReference type="Gene3D" id="2.60.40.640">
    <property type="match status" value="2"/>
</dbReference>
<dbReference type="OMA" id="VGINRPW"/>
<dbReference type="SUPFAM" id="SSF81296">
    <property type="entry name" value="E set domains"/>
    <property type="match status" value="2"/>
</dbReference>
<dbReference type="GeneTree" id="ENSGT00940000164012"/>
<dbReference type="Proteomes" id="UP000007303">
    <property type="component" value="Unassembled WGS sequence"/>
</dbReference>
<dbReference type="InterPro" id="IPR014756">
    <property type="entry name" value="Ig_E-set"/>
</dbReference>
<keyword evidence="4" id="KW-1185">Reference proteome</keyword>
<dbReference type="AlphaFoldDB" id="H3C6M7"/>
<organism evidence="3 4">
    <name type="scientific">Tetraodon nigroviridis</name>
    <name type="common">Spotted green pufferfish</name>
    <name type="synonym">Chelonodon nigroviridis</name>
    <dbReference type="NCBI Taxonomy" id="99883"/>
    <lineage>
        <taxon>Eukaryota</taxon>
        <taxon>Metazoa</taxon>
        <taxon>Chordata</taxon>
        <taxon>Craniata</taxon>
        <taxon>Vertebrata</taxon>
        <taxon>Euteleostomi</taxon>
        <taxon>Actinopterygii</taxon>
        <taxon>Neopterygii</taxon>
        <taxon>Teleostei</taxon>
        <taxon>Neoteleostei</taxon>
        <taxon>Acanthomorphata</taxon>
        <taxon>Eupercaria</taxon>
        <taxon>Tetraodontiformes</taxon>
        <taxon>Tetradontoidea</taxon>
        <taxon>Tetraodontidae</taxon>
        <taxon>Tetraodon</taxon>
    </lineage>
</organism>
<dbReference type="HOGENOM" id="CLU_039221_3_0_1"/>
<dbReference type="SMART" id="SM01017">
    <property type="entry name" value="Arrestin_C"/>
    <property type="match status" value="1"/>
</dbReference>
<reference evidence="4" key="1">
    <citation type="journal article" date="2004" name="Nature">
        <title>Genome duplication in the teleost fish Tetraodon nigroviridis reveals the early vertebrate proto-karyotype.</title>
        <authorList>
            <person name="Jaillon O."/>
            <person name="Aury J.-M."/>
            <person name="Brunet F."/>
            <person name="Petit J.-L."/>
            <person name="Stange-Thomann N."/>
            <person name="Mauceli E."/>
            <person name="Bouneau L."/>
            <person name="Fischer C."/>
            <person name="Ozouf-Costaz C."/>
            <person name="Bernot A."/>
            <person name="Nicaud S."/>
            <person name="Jaffe D."/>
            <person name="Fisher S."/>
            <person name="Lutfalla G."/>
            <person name="Dossat C."/>
            <person name="Segurens B."/>
            <person name="Dasilva C."/>
            <person name="Salanoubat M."/>
            <person name="Levy M."/>
            <person name="Boudet N."/>
            <person name="Castellano S."/>
            <person name="Anthouard V."/>
            <person name="Jubin C."/>
            <person name="Castelli V."/>
            <person name="Katinka M."/>
            <person name="Vacherie B."/>
            <person name="Biemont C."/>
            <person name="Skalli Z."/>
            <person name="Cattolico L."/>
            <person name="Poulain J."/>
            <person name="De Berardinis V."/>
            <person name="Cruaud C."/>
            <person name="Duprat S."/>
            <person name="Brottier P."/>
            <person name="Coutanceau J.-P."/>
            <person name="Gouzy J."/>
            <person name="Parra G."/>
            <person name="Lardier G."/>
            <person name="Chapple C."/>
            <person name="McKernan K.J."/>
            <person name="McEwan P."/>
            <person name="Bosak S."/>
            <person name="Kellis M."/>
            <person name="Volff J.-N."/>
            <person name="Guigo R."/>
            <person name="Zody M.C."/>
            <person name="Mesirov J."/>
            <person name="Lindblad-Toh K."/>
            <person name="Birren B."/>
            <person name="Nusbaum C."/>
            <person name="Kahn D."/>
            <person name="Robinson-Rechavi M."/>
            <person name="Laudet V."/>
            <person name="Schachter V."/>
            <person name="Quetier F."/>
            <person name="Saurin W."/>
            <person name="Scarpelli C."/>
            <person name="Wincker P."/>
            <person name="Lander E.S."/>
            <person name="Weissenbach J."/>
            <person name="Roest Crollius H."/>
        </authorList>
    </citation>
    <scope>NUCLEOTIDE SEQUENCE [LARGE SCALE GENOMIC DNA]</scope>
</reference>
<proteinExistence type="inferred from homology"/>
<sequence>MFQQTITNFNINYDVYNESRSFCSGDRVTGKISFELKKETKISAIRMEFRGTAHVHWSTSGGKNRRRRNYSARLDYFHIKSSILEDSSGMPPPRQFAPELRFKSLKGKYSMFPPAAAVGGLRLQAGTHVYPFTLQIPEGDFPSTFRGIHGTVTYNLTVTIDRPWHLSKSFVTELMFRSRMNLNDPQLWCPLSGSNSTTLCCLWCASGPITLTATAEKKAFSPGETLKIVCEISNASSRTVTPKMKLLQKQNFYTHNKVSRRLYSQTLASVNGHTISPHSSEVHTELLLTIPSSAPCSISNCSILEVQYVVEVGNTDRWR</sequence>
<reference evidence="3" key="3">
    <citation type="submission" date="2025-09" db="UniProtKB">
        <authorList>
            <consortium name="Ensembl"/>
        </authorList>
    </citation>
    <scope>IDENTIFICATION</scope>
</reference>
<evidence type="ECO:0000313" key="3">
    <source>
        <dbReference type="Ensembl" id="ENSTNIP00000003898.1"/>
    </source>
</evidence>
<dbReference type="InterPro" id="IPR050357">
    <property type="entry name" value="Arrestin_domain-protein"/>
</dbReference>
<protein>
    <recommendedName>
        <fullName evidence="2">Arrestin C-terminal-like domain-containing protein</fullName>
    </recommendedName>
</protein>
<dbReference type="Ensembl" id="ENSTNIT00000001810.1">
    <property type="protein sequence ID" value="ENSTNIP00000003898.1"/>
    <property type="gene ID" value="ENSTNIG00000000172.1"/>
</dbReference>
<dbReference type="InterPro" id="IPR014752">
    <property type="entry name" value="Arrestin-like_C"/>
</dbReference>
<dbReference type="Pfam" id="PF02752">
    <property type="entry name" value="Arrestin_C"/>
    <property type="match status" value="1"/>
</dbReference>